<dbReference type="InterPro" id="IPR008454">
    <property type="entry name" value="Collagen-bd_Cna-like_B-typ_dom"/>
</dbReference>
<feature type="region of interest" description="Disordered" evidence="1">
    <location>
        <begin position="125"/>
        <end position="179"/>
    </location>
</feature>
<keyword evidence="2" id="KW-0732">Signal</keyword>
<feature type="signal peptide" evidence="2">
    <location>
        <begin position="1"/>
        <end position="29"/>
    </location>
</feature>
<gene>
    <name evidence="4" type="ORF">ACKQTC_06755</name>
</gene>
<feature type="compositionally biased region" description="Basic and acidic residues" evidence="1">
    <location>
        <begin position="270"/>
        <end position="280"/>
    </location>
</feature>
<reference evidence="4 5" key="1">
    <citation type="journal article" date="2016" name="Int. J. Syst. Evol. Microbiol.">
        <title>Peptococcus simiae sp. nov., isolated from rhesus macaque faeces and emended description of the genus Peptococcus.</title>
        <authorList>
            <person name="Shkoporov A.N."/>
            <person name="Efimov B.A."/>
            <person name="Kondova I."/>
            <person name="Ouwerling B."/>
            <person name="Chaplin A.V."/>
            <person name="Shcherbakova V.A."/>
            <person name="Langermans J.A.M."/>
        </authorList>
    </citation>
    <scope>NUCLEOTIDE SEQUENCE [LARGE SCALE GENOMIC DNA]</scope>
    <source>
        <strain evidence="4 5">M108</strain>
    </source>
</reference>
<accession>A0ABW9H0J9</accession>
<proteinExistence type="predicted"/>
<keyword evidence="5" id="KW-1185">Reference proteome</keyword>
<dbReference type="Gene3D" id="2.60.40.1140">
    <property type="entry name" value="Collagen-binding surface protein Cna, B-type domain"/>
    <property type="match status" value="1"/>
</dbReference>
<name>A0ABW9H0J9_9FIRM</name>
<evidence type="ECO:0000256" key="2">
    <source>
        <dbReference type="SAM" id="SignalP"/>
    </source>
</evidence>
<dbReference type="CDD" id="cd00222">
    <property type="entry name" value="CollagenBindB"/>
    <property type="match status" value="1"/>
</dbReference>
<evidence type="ECO:0000256" key="1">
    <source>
        <dbReference type="SAM" id="MobiDB-lite"/>
    </source>
</evidence>
<evidence type="ECO:0000313" key="4">
    <source>
        <dbReference type="EMBL" id="MFM9414062.1"/>
    </source>
</evidence>
<dbReference type="Proteomes" id="UP001631949">
    <property type="component" value="Unassembled WGS sequence"/>
</dbReference>
<feature type="compositionally biased region" description="Pro residues" evidence="1">
    <location>
        <begin position="163"/>
        <end position="173"/>
    </location>
</feature>
<sequence>MKKENRPLGLLSLLLVLSLLLTTSWPAQGAEALAGPEVSTSFGNTVFNLYQIAEKDPAGAWQACPPFQGYAVDLRLDSDEGKRQAAETLVAYISRDRLSPLQAVRADAGGKASFAAVPAGLYLVTGDSSQDGSGRRPVPTLLEWPAQKGANAPIRPKYEVPDKPVPPDQPGKPPKPDDLTIHALKKWDDREGADRPKSVQVQLVQDGKVIETATLSAENNWQKDWYRLPRDHSYHVVEKTVPAGYSLRIDREGWTFTLTNSRTEAPPKPLPKDPPTHHPPADQPPQKPPQKPTPKLPPATGPKIPQTGQLWWPVMALALLGLGFSLKAYRASKNPQEDDQ</sequence>
<dbReference type="EMBL" id="JBJUVG010000009">
    <property type="protein sequence ID" value="MFM9414062.1"/>
    <property type="molecule type" value="Genomic_DNA"/>
</dbReference>
<dbReference type="RefSeq" id="WP_408977676.1">
    <property type="nucleotide sequence ID" value="NZ_JBJUVG010000009.1"/>
</dbReference>
<feature type="region of interest" description="Disordered" evidence="1">
    <location>
        <begin position="258"/>
        <end position="306"/>
    </location>
</feature>
<feature type="chain" id="PRO_5045263333" evidence="2">
    <location>
        <begin position="30"/>
        <end position="340"/>
    </location>
</feature>
<evidence type="ECO:0000313" key="5">
    <source>
        <dbReference type="Proteomes" id="UP001631949"/>
    </source>
</evidence>
<dbReference type="SUPFAM" id="SSF49478">
    <property type="entry name" value="Cna protein B-type domain"/>
    <property type="match status" value="1"/>
</dbReference>
<dbReference type="Pfam" id="PF05738">
    <property type="entry name" value="Cna_B"/>
    <property type="match status" value="1"/>
</dbReference>
<protein>
    <submittedName>
        <fullName evidence="4">Cna B-type domain-containing protein</fullName>
    </submittedName>
</protein>
<evidence type="ECO:0000259" key="3">
    <source>
        <dbReference type="Pfam" id="PF05738"/>
    </source>
</evidence>
<feature type="domain" description="CNA-B" evidence="3">
    <location>
        <begin position="182"/>
        <end position="260"/>
    </location>
</feature>
<organism evidence="4 5">
    <name type="scientific">Peptococcus simiae</name>
    <dbReference type="NCBI Taxonomy" id="1643805"/>
    <lineage>
        <taxon>Bacteria</taxon>
        <taxon>Bacillati</taxon>
        <taxon>Bacillota</taxon>
        <taxon>Clostridia</taxon>
        <taxon>Eubacteriales</taxon>
        <taxon>Peptococcaceae</taxon>
        <taxon>Peptococcus</taxon>
    </lineage>
</organism>
<comment type="caution">
    <text evidence="4">The sequence shown here is derived from an EMBL/GenBank/DDBJ whole genome shotgun (WGS) entry which is preliminary data.</text>
</comment>
<feature type="compositionally biased region" description="Pro residues" evidence="1">
    <location>
        <begin position="281"/>
        <end position="300"/>
    </location>
</feature>